<keyword evidence="3" id="KW-1185">Reference proteome</keyword>
<dbReference type="PROSITE" id="PS50995">
    <property type="entry name" value="HTH_MARR_2"/>
    <property type="match status" value="1"/>
</dbReference>
<dbReference type="InterPro" id="IPR039422">
    <property type="entry name" value="MarR/SlyA-like"/>
</dbReference>
<comment type="caution">
    <text evidence="2">The sequence shown here is derived from an EMBL/GenBank/DDBJ whole genome shotgun (WGS) entry which is preliminary data.</text>
</comment>
<dbReference type="GO" id="GO:0006950">
    <property type="term" value="P:response to stress"/>
    <property type="evidence" value="ECO:0007669"/>
    <property type="project" value="TreeGrafter"/>
</dbReference>
<reference evidence="2 3" key="1">
    <citation type="submission" date="2018-10" db="EMBL/GenBank/DDBJ databases">
        <title>Isolation, diversity and antifungal activity of actinobacteria from wheat.</title>
        <authorList>
            <person name="Han C."/>
        </authorList>
    </citation>
    <scope>NUCLEOTIDE SEQUENCE [LARGE SCALE GENOMIC DNA]</scope>
    <source>
        <strain evidence="2 3">NEAU-YY56</strain>
    </source>
</reference>
<dbReference type="Pfam" id="PF12802">
    <property type="entry name" value="MarR_2"/>
    <property type="match status" value="1"/>
</dbReference>
<evidence type="ECO:0000313" key="3">
    <source>
        <dbReference type="Proteomes" id="UP000269289"/>
    </source>
</evidence>
<gene>
    <name evidence="2" type="ORF">EBM89_03060</name>
</gene>
<proteinExistence type="predicted"/>
<evidence type="ECO:0000313" key="2">
    <source>
        <dbReference type="EMBL" id="RMI13827.1"/>
    </source>
</evidence>
<dbReference type="SUPFAM" id="SSF46785">
    <property type="entry name" value="Winged helix' DNA-binding domain"/>
    <property type="match status" value="1"/>
</dbReference>
<dbReference type="Proteomes" id="UP000269289">
    <property type="component" value="Unassembled WGS sequence"/>
</dbReference>
<dbReference type="EMBL" id="RFFI01000009">
    <property type="protein sequence ID" value="RMI13827.1"/>
    <property type="molecule type" value="Genomic_DNA"/>
</dbReference>
<dbReference type="OrthoDB" id="3177763at2"/>
<dbReference type="AlphaFoldDB" id="A0A3M2JIE8"/>
<evidence type="ECO:0000259" key="1">
    <source>
        <dbReference type="PROSITE" id="PS50995"/>
    </source>
</evidence>
<accession>A0A3M2JIE8</accession>
<dbReference type="PANTHER" id="PTHR33164:SF43">
    <property type="entry name" value="HTH-TYPE TRANSCRIPTIONAL REPRESSOR YETL"/>
    <property type="match status" value="1"/>
</dbReference>
<dbReference type="InterPro" id="IPR036390">
    <property type="entry name" value="WH_DNA-bd_sf"/>
</dbReference>
<dbReference type="InterPro" id="IPR000835">
    <property type="entry name" value="HTH_MarR-typ"/>
</dbReference>
<dbReference type="GO" id="GO:0003700">
    <property type="term" value="F:DNA-binding transcription factor activity"/>
    <property type="evidence" value="ECO:0007669"/>
    <property type="project" value="InterPro"/>
</dbReference>
<dbReference type="RefSeq" id="WP_122147985.1">
    <property type="nucleotide sequence ID" value="NZ_RFFI01000009.1"/>
</dbReference>
<dbReference type="PANTHER" id="PTHR33164">
    <property type="entry name" value="TRANSCRIPTIONAL REGULATOR, MARR FAMILY"/>
    <property type="match status" value="1"/>
</dbReference>
<dbReference type="SMART" id="SM00347">
    <property type="entry name" value="HTH_MARR"/>
    <property type="match status" value="1"/>
</dbReference>
<name>A0A3M2JIE8_9CELL</name>
<sequence length="151" mass="15677">MDARVELDTSVGYLLKQAATALRTAMEAALRPLSLTVSQYACLEQLGARPGMSGSELARAVFVTRQSMHALLRGLEERGLLTRPASAPHGRALPTDLTGEGRAALAAASTAVAAVEQRMVAALSPAALARVRTDLSAFVAALDAPDAPTEP</sequence>
<feature type="domain" description="HTH marR-type" evidence="1">
    <location>
        <begin position="8"/>
        <end position="140"/>
    </location>
</feature>
<dbReference type="Gene3D" id="1.10.10.10">
    <property type="entry name" value="Winged helix-like DNA-binding domain superfamily/Winged helix DNA-binding domain"/>
    <property type="match status" value="1"/>
</dbReference>
<protein>
    <submittedName>
        <fullName evidence="2">MarR family transcriptional regulator</fullName>
    </submittedName>
</protein>
<dbReference type="InterPro" id="IPR036388">
    <property type="entry name" value="WH-like_DNA-bd_sf"/>
</dbReference>
<organism evidence="2 3">
    <name type="scientific">Cellulomonas triticagri</name>
    <dbReference type="NCBI Taxonomy" id="2483352"/>
    <lineage>
        <taxon>Bacteria</taxon>
        <taxon>Bacillati</taxon>
        <taxon>Actinomycetota</taxon>
        <taxon>Actinomycetes</taxon>
        <taxon>Micrococcales</taxon>
        <taxon>Cellulomonadaceae</taxon>
        <taxon>Cellulomonas</taxon>
    </lineage>
</organism>